<accession>A0A5C6AF76</accession>
<dbReference type="PANTHER" id="PTHR31005">
    <property type="entry name" value="DUF4139 DOMAIN-CONTAINING PROTEIN"/>
    <property type="match status" value="1"/>
</dbReference>
<dbReference type="NCBIfam" id="TIGR02231">
    <property type="entry name" value="mucoidy inhibitor MuiA family protein"/>
    <property type="match status" value="2"/>
</dbReference>
<keyword evidence="6" id="KW-1185">Reference proteome</keyword>
<evidence type="ECO:0008006" key="7">
    <source>
        <dbReference type="Google" id="ProtNLM"/>
    </source>
</evidence>
<evidence type="ECO:0000313" key="5">
    <source>
        <dbReference type="EMBL" id="TWT96873.1"/>
    </source>
</evidence>
<evidence type="ECO:0000256" key="2">
    <source>
        <dbReference type="SAM" id="SignalP"/>
    </source>
</evidence>
<proteinExistence type="predicted"/>
<dbReference type="OrthoDB" id="9777444at2"/>
<feature type="domain" description="DUF4140" evidence="4">
    <location>
        <begin position="32"/>
        <end position="129"/>
    </location>
</feature>
<dbReference type="InterPro" id="IPR011935">
    <property type="entry name" value="CHP02231"/>
</dbReference>
<keyword evidence="1" id="KW-0175">Coiled coil</keyword>
<dbReference type="AlphaFoldDB" id="A0A5C6AF76"/>
<protein>
    <recommendedName>
        <fullName evidence="7">Mucoidy inhibitor MuiA family protein</fullName>
    </recommendedName>
</protein>
<feature type="signal peptide" evidence="2">
    <location>
        <begin position="1"/>
        <end position="20"/>
    </location>
</feature>
<feature type="domain" description="DUF4139" evidence="3">
    <location>
        <begin position="220"/>
        <end position="597"/>
    </location>
</feature>
<dbReference type="Pfam" id="PF13598">
    <property type="entry name" value="DUF4139"/>
    <property type="match status" value="1"/>
</dbReference>
<dbReference type="Proteomes" id="UP000317421">
    <property type="component" value="Unassembled WGS sequence"/>
</dbReference>
<comment type="caution">
    <text evidence="5">The sequence shown here is derived from an EMBL/GenBank/DDBJ whole genome shotgun (WGS) entry which is preliminary data.</text>
</comment>
<name>A0A5C6AF76_9BACT</name>
<dbReference type="InterPro" id="IPR025554">
    <property type="entry name" value="DUF4140"/>
</dbReference>
<reference evidence="5 6" key="1">
    <citation type="submission" date="2019-02" db="EMBL/GenBank/DDBJ databases">
        <title>Deep-cultivation of Planctomycetes and their phenomic and genomic characterization uncovers novel biology.</title>
        <authorList>
            <person name="Wiegand S."/>
            <person name="Jogler M."/>
            <person name="Boedeker C."/>
            <person name="Pinto D."/>
            <person name="Vollmers J."/>
            <person name="Rivas-Marin E."/>
            <person name="Kohn T."/>
            <person name="Peeters S.H."/>
            <person name="Heuer A."/>
            <person name="Rast P."/>
            <person name="Oberbeckmann S."/>
            <person name="Bunk B."/>
            <person name="Jeske O."/>
            <person name="Meyerdierks A."/>
            <person name="Storesund J.E."/>
            <person name="Kallscheuer N."/>
            <person name="Luecker S."/>
            <person name="Lage O.M."/>
            <person name="Pohl T."/>
            <person name="Merkel B.J."/>
            <person name="Hornburger P."/>
            <person name="Mueller R.-W."/>
            <person name="Bruemmer F."/>
            <person name="Labrenz M."/>
            <person name="Spormann A.M."/>
            <person name="Op Den Camp H."/>
            <person name="Overmann J."/>
            <person name="Amann R."/>
            <person name="Jetten M.S.M."/>
            <person name="Mascher T."/>
            <person name="Medema M.H."/>
            <person name="Devos D.P."/>
            <person name="Kaster A.-K."/>
            <person name="Ovreas L."/>
            <person name="Rohde M."/>
            <person name="Galperin M.Y."/>
            <person name="Jogler C."/>
        </authorList>
    </citation>
    <scope>NUCLEOTIDE SEQUENCE [LARGE SCALE GENOMIC DNA]</scope>
    <source>
        <strain evidence="5 6">Pla108</strain>
    </source>
</reference>
<organism evidence="5 6">
    <name type="scientific">Botrimarina colliarenosi</name>
    <dbReference type="NCBI Taxonomy" id="2528001"/>
    <lineage>
        <taxon>Bacteria</taxon>
        <taxon>Pseudomonadati</taxon>
        <taxon>Planctomycetota</taxon>
        <taxon>Planctomycetia</taxon>
        <taxon>Pirellulales</taxon>
        <taxon>Lacipirellulaceae</taxon>
        <taxon>Botrimarina</taxon>
    </lineage>
</organism>
<sequence length="607" mass="65237" precursor="true">MARPLPLVLLALAMATTAAAEPLTLAGKLTAVTVFQGQALVTRDLELPATAGLVEVVVTDLPEQLLAGSLYAEPGEGVEVRSVRTRNRPVSSAPREEVQKLQERIAELGRQRLALQRERAMLTQRLNYLNQLETFTAGKAREDLHTGVLDAEALRELTNLVFTQREATMERELEAMTQDESLAAEQQLAQRELATLTGGDDKTTREAVVFLNKEAGAASVRLMYLVGGANWSPSYNVRAKEDRSGVTLEYNASVTQMSGEDWTDVEMTLSTATPSLVATPPKLDPLTVRLAAAMVQQESPGRSKSELSQQQRALATNRGNFALDRSYWSALSSVDAAAEDKSTKLKRGAGGGGFGAIYANSGPNVDATDKTLNSLACAVQLLDLQAGDIEGGLATTDGASTSEGLSVVYRLPNKTSLPSRSDQQLIQVAALPLEAEFYRIATPVLTSYVYQEAKLTNATKHVLLAGPSATFLGDRFVGRGEIPQAAIGESFTVGLGIDESLRASRELADKSDRVQGGNRIARFDYVLTIENFGDAETEVRVLDRLPKSDGDAIKVTLVESDPEAEDAGEDDGLLRWDVKAPAAGETTVSYTMTIEHDKNLRIVGGGK</sequence>
<evidence type="ECO:0000259" key="4">
    <source>
        <dbReference type="Pfam" id="PF13600"/>
    </source>
</evidence>
<dbReference type="Pfam" id="PF13600">
    <property type="entry name" value="DUF4140"/>
    <property type="match status" value="1"/>
</dbReference>
<dbReference type="RefSeq" id="WP_146445374.1">
    <property type="nucleotide sequence ID" value="NZ_SJPR01000003.1"/>
</dbReference>
<evidence type="ECO:0000256" key="1">
    <source>
        <dbReference type="SAM" id="Coils"/>
    </source>
</evidence>
<evidence type="ECO:0000259" key="3">
    <source>
        <dbReference type="Pfam" id="PF13598"/>
    </source>
</evidence>
<dbReference type="PANTHER" id="PTHR31005:SF8">
    <property type="entry name" value="DUF4139 DOMAIN-CONTAINING PROTEIN"/>
    <property type="match status" value="1"/>
</dbReference>
<evidence type="ECO:0000313" key="6">
    <source>
        <dbReference type="Proteomes" id="UP000317421"/>
    </source>
</evidence>
<gene>
    <name evidence="5" type="ORF">Pla108_26480</name>
</gene>
<feature type="coiled-coil region" evidence="1">
    <location>
        <begin position="98"/>
        <end position="125"/>
    </location>
</feature>
<dbReference type="EMBL" id="SJPR01000003">
    <property type="protein sequence ID" value="TWT96873.1"/>
    <property type="molecule type" value="Genomic_DNA"/>
</dbReference>
<keyword evidence="2" id="KW-0732">Signal</keyword>
<feature type="chain" id="PRO_5022777441" description="Mucoidy inhibitor MuiA family protein" evidence="2">
    <location>
        <begin position="21"/>
        <end position="607"/>
    </location>
</feature>
<dbReference type="InterPro" id="IPR037291">
    <property type="entry name" value="DUF4139"/>
</dbReference>